<feature type="domain" description="Methyl-accepting transducer" evidence="9">
    <location>
        <begin position="346"/>
        <end position="596"/>
    </location>
</feature>
<dbReference type="PROSITE" id="PS50885">
    <property type="entry name" value="HAMP"/>
    <property type="match status" value="1"/>
</dbReference>
<evidence type="ECO:0000256" key="4">
    <source>
        <dbReference type="ARBA" id="ARBA00023224"/>
    </source>
</evidence>
<feature type="transmembrane region" description="Helical" evidence="8">
    <location>
        <begin position="56"/>
        <end position="84"/>
    </location>
</feature>
<dbReference type="SMART" id="SM00283">
    <property type="entry name" value="MA"/>
    <property type="match status" value="1"/>
</dbReference>
<evidence type="ECO:0008006" key="13">
    <source>
        <dbReference type="Google" id="ProtNLM"/>
    </source>
</evidence>
<keyword evidence="12" id="KW-1185">Reference proteome</keyword>
<dbReference type="EMBL" id="CP024955">
    <property type="protein sequence ID" value="ATY84002.1"/>
    <property type="molecule type" value="Genomic_DNA"/>
</dbReference>
<accession>A0A2K8N6C3</accession>
<sequence>MNVWQGTIPISRERKKGIPRSKTSALRKSYVRFFSSWPWLKKGWYYLVKMSLKSRAIFLTVLNGLLPPLLWLVFATAIAGTVPAGQLLPVFKAPRVLMWIVFMVGGSCLWVDYMWRRLEAADSTEAHRLLYRFPLYYLLWMAFYAPVGGVLAVAGQAWATPLNFWVLETIGIGVTISITMVLYVLVVFIFEHEFSAKAVPASPEKLFPLWLRLGTGISAQLLAMVAIVGSVAVSRAVAAGMYLAEVPRYILFLASGGAVGVVLSALFVFVGIRGFAKSLGGLDRSLGAAAAGEADLTVRLPIGSMDESGRLAYWFNVFIAKLGSLATEVKKVQENTSVLGRQVETIADQLGSVSKEVAEAVSQVAKGNNNQAKNIQEAAGAAERVRGRMESLKATVALIATAAEDSAMAAASGSETVETIARANRQVAEANRQMRAVAADVDSVAQEISRVLGAISAIADQTKLLALNATIEASRAGEHGRGFAVVADEVRRLAEDTTLFVSQVRGMVENVQERAGKLRDEVEKETAILQDYISGIEHAADIFPQIAEKAAETNRSVTGMREAATGIETDLRQVGEALEDLAAVAEESVASTEEVAASSQEASAISEQLRQITASMGEAIQRLDQSVKVFRV</sequence>
<evidence type="ECO:0000256" key="2">
    <source>
        <dbReference type="ARBA" id="ARBA00022475"/>
    </source>
</evidence>
<dbReference type="AlphaFoldDB" id="A0A2K8N6C3"/>
<evidence type="ECO:0000256" key="7">
    <source>
        <dbReference type="SAM" id="Coils"/>
    </source>
</evidence>
<dbReference type="SUPFAM" id="SSF58104">
    <property type="entry name" value="Methyl-accepting chemotaxis protein (MCP) signaling domain"/>
    <property type="match status" value="1"/>
</dbReference>
<dbReference type="InterPro" id="IPR003660">
    <property type="entry name" value="HAMP_dom"/>
</dbReference>
<dbReference type="GO" id="GO:0004888">
    <property type="term" value="F:transmembrane signaling receptor activity"/>
    <property type="evidence" value="ECO:0007669"/>
    <property type="project" value="InterPro"/>
</dbReference>
<keyword evidence="3 8" id="KW-0472">Membrane</keyword>
<dbReference type="PROSITE" id="PS50111">
    <property type="entry name" value="CHEMOTAXIS_TRANSDUC_2"/>
    <property type="match status" value="1"/>
</dbReference>
<feature type="transmembrane region" description="Helical" evidence="8">
    <location>
        <begin position="249"/>
        <end position="272"/>
    </location>
</feature>
<dbReference type="Pfam" id="PF00015">
    <property type="entry name" value="MCPsignal"/>
    <property type="match status" value="1"/>
</dbReference>
<evidence type="ECO:0000313" key="12">
    <source>
        <dbReference type="Proteomes" id="UP000231932"/>
    </source>
</evidence>
<protein>
    <recommendedName>
        <fullName evidence="13">Methyl-accepting chemotaxis protein</fullName>
    </recommendedName>
</protein>
<feature type="transmembrane region" description="Helical" evidence="8">
    <location>
        <begin position="96"/>
        <end position="115"/>
    </location>
</feature>
<feature type="domain" description="HAMP" evidence="10">
    <location>
        <begin position="273"/>
        <end position="327"/>
    </location>
</feature>
<evidence type="ECO:0000256" key="8">
    <source>
        <dbReference type="SAM" id="Phobius"/>
    </source>
</evidence>
<dbReference type="KEGG" id="kyr:CVV65_02720"/>
<keyword evidence="7" id="KW-0175">Coiled coil</keyword>
<dbReference type="PANTHER" id="PTHR32089:SF112">
    <property type="entry name" value="LYSOZYME-LIKE PROTEIN-RELATED"/>
    <property type="match status" value="1"/>
</dbReference>
<reference evidence="12" key="1">
    <citation type="submission" date="2017-11" db="EMBL/GenBank/DDBJ databases">
        <title>Complete Genome Sequence of Kyrpidia sp. Strain EA-1, a thermophilic, hydrogen-oxidizing Bacterium, isolated from the Azores.</title>
        <authorList>
            <person name="Reiner J.E."/>
            <person name="Lapp C.J."/>
            <person name="Bunk B."/>
            <person name="Gescher J."/>
        </authorList>
    </citation>
    <scope>NUCLEOTIDE SEQUENCE [LARGE SCALE GENOMIC DNA]</scope>
    <source>
        <strain evidence="12">EA-1</strain>
    </source>
</reference>
<dbReference type="Proteomes" id="UP000231932">
    <property type="component" value="Chromosome"/>
</dbReference>
<gene>
    <name evidence="11" type="ORF">CVV65_02720</name>
</gene>
<keyword evidence="2" id="KW-1003">Cell membrane</keyword>
<dbReference type="GO" id="GO:0007165">
    <property type="term" value="P:signal transduction"/>
    <property type="evidence" value="ECO:0007669"/>
    <property type="project" value="UniProtKB-KW"/>
</dbReference>
<name>A0A2K8N6C3_9BACL</name>
<feature type="coiled-coil region" evidence="7">
    <location>
        <begin position="420"/>
        <end position="447"/>
    </location>
</feature>
<evidence type="ECO:0000256" key="3">
    <source>
        <dbReference type="ARBA" id="ARBA00023136"/>
    </source>
</evidence>
<evidence type="ECO:0000256" key="6">
    <source>
        <dbReference type="PROSITE-ProRule" id="PRU00284"/>
    </source>
</evidence>
<evidence type="ECO:0000256" key="1">
    <source>
        <dbReference type="ARBA" id="ARBA00004236"/>
    </source>
</evidence>
<dbReference type="PANTHER" id="PTHR32089">
    <property type="entry name" value="METHYL-ACCEPTING CHEMOTAXIS PROTEIN MCPB"/>
    <property type="match status" value="1"/>
</dbReference>
<dbReference type="PRINTS" id="PR00260">
    <property type="entry name" value="CHEMTRNSDUCR"/>
</dbReference>
<dbReference type="CDD" id="cd06225">
    <property type="entry name" value="HAMP"/>
    <property type="match status" value="1"/>
</dbReference>
<proteinExistence type="inferred from homology"/>
<evidence type="ECO:0000259" key="10">
    <source>
        <dbReference type="PROSITE" id="PS50885"/>
    </source>
</evidence>
<evidence type="ECO:0000256" key="5">
    <source>
        <dbReference type="ARBA" id="ARBA00029447"/>
    </source>
</evidence>
<organism evidence="11 12">
    <name type="scientific">Kyrpidia spormannii</name>
    <dbReference type="NCBI Taxonomy" id="2055160"/>
    <lineage>
        <taxon>Bacteria</taxon>
        <taxon>Bacillati</taxon>
        <taxon>Bacillota</taxon>
        <taxon>Bacilli</taxon>
        <taxon>Bacillales</taxon>
        <taxon>Alicyclobacillaceae</taxon>
        <taxon>Kyrpidia</taxon>
    </lineage>
</organism>
<keyword evidence="4 6" id="KW-0807">Transducer</keyword>
<dbReference type="GO" id="GO:0005886">
    <property type="term" value="C:plasma membrane"/>
    <property type="evidence" value="ECO:0007669"/>
    <property type="project" value="UniProtKB-SubCell"/>
</dbReference>
<keyword evidence="8" id="KW-1133">Transmembrane helix</keyword>
<dbReference type="GO" id="GO:0006935">
    <property type="term" value="P:chemotaxis"/>
    <property type="evidence" value="ECO:0007669"/>
    <property type="project" value="InterPro"/>
</dbReference>
<dbReference type="InterPro" id="IPR004089">
    <property type="entry name" value="MCPsignal_dom"/>
</dbReference>
<feature type="transmembrane region" description="Helical" evidence="8">
    <location>
        <begin position="164"/>
        <end position="190"/>
    </location>
</feature>
<comment type="similarity">
    <text evidence="5">Belongs to the methyl-accepting chemotaxis (MCP) protein family.</text>
</comment>
<evidence type="ECO:0000313" key="11">
    <source>
        <dbReference type="EMBL" id="ATY84002.1"/>
    </source>
</evidence>
<keyword evidence="8" id="KW-0812">Transmembrane</keyword>
<feature type="transmembrane region" description="Helical" evidence="8">
    <location>
        <begin position="135"/>
        <end position="158"/>
    </location>
</feature>
<evidence type="ECO:0000259" key="9">
    <source>
        <dbReference type="PROSITE" id="PS50111"/>
    </source>
</evidence>
<dbReference type="InterPro" id="IPR004090">
    <property type="entry name" value="Chemotax_Me-accpt_rcpt"/>
</dbReference>
<dbReference type="Gene3D" id="1.10.287.950">
    <property type="entry name" value="Methyl-accepting chemotaxis protein"/>
    <property type="match status" value="1"/>
</dbReference>
<comment type="subcellular location">
    <subcellularLocation>
        <location evidence="1">Cell membrane</location>
    </subcellularLocation>
</comment>
<dbReference type="Gene3D" id="6.10.340.10">
    <property type="match status" value="1"/>
</dbReference>